<reference evidence="2" key="1">
    <citation type="submission" date="2023-06" db="EMBL/GenBank/DDBJ databases">
        <title>Genome-scale phylogeny and comparative genomics of the fungal order Sordariales.</title>
        <authorList>
            <consortium name="Lawrence Berkeley National Laboratory"/>
            <person name="Hensen N."/>
            <person name="Bonometti L."/>
            <person name="Westerberg I."/>
            <person name="Brannstrom I.O."/>
            <person name="Guillou S."/>
            <person name="Cros-Aarteil S."/>
            <person name="Calhoun S."/>
            <person name="Haridas S."/>
            <person name="Kuo A."/>
            <person name="Mondo S."/>
            <person name="Pangilinan J."/>
            <person name="Riley R."/>
            <person name="Labutti K."/>
            <person name="Andreopoulos B."/>
            <person name="Lipzen A."/>
            <person name="Chen C."/>
            <person name="Yanf M."/>
            <person name="Daum C."/>
            <person name="Ng V."/>
            <person name="Clum A."/>
            <person name="Steindorff A."/>
            <person name="Ohm R."/>
            <person name="Martin F."/>
            <person name="Silar P."/>
            <person name="Natvig D."/>
            <person name="Lalanne C."/>
            <person name="Gautier V."/>
            <person name="Ament-Velasquez S.L."/>
            <person name="Kruys A."/>
            <person name="Hutchinson M.I."/>
            <person name="Powell A.J."/>
            <person name="Barry K."/>
            <person name="Miller A.N."/>
            <person name="Grigoriev I.V."/>
            <person name="Debuchy R."/>
            <person name="Gladieux P."/>
            <person name="Thoren M.H."/>
            <person name="Johannesson H."/>
        </authorList>
    </citation>
    <scope>NUCLEOTIDE SEQUENCE</scope>
    <source>
        <strain evidence="2">PSN4</strain>
    </source>
</reference>
<keyword evidence="3" id="KW-1185">Reference proteome</keyword>
<sequence length="297" mass="34127">MTSQPSLGQPFAPGQPWLHGSGAETMRNIPERTPKTETAEASRRRRRQPQSRQGGESKAPVLACPFFKSDPQKYHDCRTFVLRRIKDIKQHINRKHRLPEHHCSHCYHGFDSEQELDEHLRTRRDPPCESRDRPGITDRQKQLFRQYRSRGKEIQEQWYDIWDILFPGKAKPDGIYLSNPRDTRVQMLRDIWQARKREINDSANIDGPTEQVIDRVVDIFLKHVATDMGAEQTESSGTTLTTTGPKTPPPPPEEGREAAFSDEKNGTQELLCVNHDDDDDSNPYGGSTLFSSWLEGD</sequence>
<evidence type="ECO:0000313" key="2">
    <source>
        <dbReference type="EMBL" id="KAK1751214.1"/>
    </source>
</evidence>
<feature type="compositionally biased region" description="Basic and acidic residues" evidence="1">
    <location>
        <begin position="253"/>
        <end position="266"/>
    </location>
</feature>
<feature type="region of interest" description="Disordered" evidence="1">
    <location>
        <begin position="1"/>
        <end position="62"/>
    </location>
</feature>
<feature type="compositionally biased region" description="Low complexity" evidence="1">
    <location>
        <begin position="233"/>
        <end position="245"/>
    </location>
</feature>
<dbReference type="AlphaFoldDB" id="A0AAJ0F7J3"/>
<dbReference type="EMBL" id="MU839843">
    <property type="protein sequence ID" value="KAK1751214.1"/>
    <property type="molecule type" value="Genomic_DNA"/>
</dbReference>
<dbReference type="Proteomes" id="UP001239445">
    <property type="component" value="Unassembled WGS sequence"/>
</dbReference>
<name>A0AAJ0F7J3_9PEZI</name>
<evidence type="ECO:0008006" key="4">
    <source>
        <dbReference type="Google" id="ProtNLM"/>
    </source>
</evidence>
<dbReference type="PANTHER" id="PTHR38166">
    <property type="entry name" value="C2H2-TYPE DOMAIN-CONTAINING PROTEIN-RELATED"/>
    <property type="match status" value="1"/>
</dbReference>
<feature type="region of interest" description="Disordered" evidence="1">
    <location>
        <begin position="228"/>
        <end position="297"/>
    </location>
</feature>
<proteinExistence type="predicted"/>
<evidence type="ECO:0000256" key="1">
    <source>
        <dbReference type="SAM" id="MobiDB-lite"/>
    </source>
</evidence>
<organism evidence="2 3">
    <name type="scientific">Echria macrotheca</name>
    <dbReference type="NCBI Taxonomy" id="438768"/>
    <lineage>
        <taxon>Eukaryota</taxon>
        <taxon>Fungi</taxon>
        <taxon>Dikarya</taxon>
        <taxon>Ascomycota</taxon>
        <taxon>Pezizomycotina</taxon>
        <taxon>Sordariomycetes</taxon>
        <taxon>Sordariomycetidae</taxon>
        <taxon>Sordariales</taxon>
        <taxon>Schizotheciaceae</taxon>
        <taxon>Echria</taxon>
    </lineage>
</organism>
<accession>A0AAJ0F7J3</accession>
<gene>
    <name evidence="2" type="ORF">QBC47DRAFT_392476</name>
</gene>
<comment type="caution">
    <text evidence="2">The sequence shown here is derived from an EMBL/GenBank/DDBJ whole genome shotgun (WGS) entry which is preliminary data.</text>
</comment>
<protein>
    <recommendedName>
        <fullName evidence="4">C2H2-type domain-containing protein</fullName>
    </recommendedName>
</protein>
<feature type="compositionally biased region" description="Basic and acidic residues" evidence="1">
    <location>
        <begin position="29"/>
        <end position="42"/>
    </location>
</feature>
<evidence type="ECO:0000313" key="3">
    <source>
        <dbReference type="Proteomes" id="UP001239445"/>
    </source>
</evidence>
<dbReference type="PANTHER" id="PTHR38166:SF1">
    <property type="entry name" value="C2H2-TYPE DOMAIN-CONTAINING PROTEIN"/>
    <property type="match status" value="1"/>
</dbReference>